<organism evidence="1 2">
    <name type="scientific">Arctium lappa</name>
    <name type="common">Greater burdock</name>
    <name type="synonym">Lappa major</name>
    <dbReference type="NCBI Taxonomy" id="4217"/>
    <lineage>
        <taxon>Eukaryota</taxon>
        <taxon>Viridiplantae</taxon>
        <taxon>Streptophyta</taxon>
        <taxon>Embryophyta</taxon>
        <taxon>Tracheophyta</taxon>
        <taxon>Spermatophyta</taxon>
        <taxon>Magnoliopsida</taxon>
        <taxon>eudicotyledons</taxon>
        <taxon>Gunneridae</taxon>
        <taxon>Pentapetalae</taxon>
        <taxon>asterids</taxon>
        <taxon>campanulids</taxon>
        <taxon>Asterales</taxon>
        <taxon>Asteraceae</taxon>
        <taxon>Carduoideae</taxon>
        <taxon>Cardueae</taxon>
        <taxon>Arctiinae</taxon>
        <taxon>Arctium</taxon>
    </lineage>
</organism>
<sequence length="288" mass="32239">MSTGEGRKVSFEELCMVQDLVEECLVHYMTHSQVICTLNQLRNIEPAFTATVLQDLEEQNPEFFKSYYLRLALKEQIMEFNNLLGRQAALMNQVDPRRASFPPVFNVSHMPAIPYNGSCYVSDTGIVQKMENPHLSVPTFLVSGCNNCGPSIHSGMQHALDRSTNSRRIDVPSNMMLVHNSNIGMIQGMKGFTIKGEPGYLGNSQTGGNVLGAHPTIEHASISRFSIMDPNSRPCLDDTSFEFFRQNSQNIGRPDLAADFTNRSDTLSFSNPAYLLPDIDDFFDSQRQ</sequence>
<gene>
    <name evidence="1" type="ORF">L6452_09500</name>
</gene>
<protein>
    <submittedName>
        <fullName evidence="1">Uncharacterized protein</fullName>
    </submittedName>
</protein>
<reference evidence="2" key="1">
    <citation type="journal article" date="2022" name="Mol. Ecol. Resour.">
        <title>The genomes of chicory, endive, great burdock and yacon provide insights into Asteraceae palaeo-polyploidization history and plant inulin production.</title>
        <authorList>
            <person name="Fan W."/>
            <person name="Wang S."/>
            <person name="Wang H."/>
            <person name="Wang A."/>
            <person name="Jiang F."/>
            <person name="Liu H."/>
            <person name="Zhao H."/>
            <person name="Xu D."/>
            <person name="Zhang Y."/>
        </authorList>
    </citation>
    <scope>NUCLEOTIDE SEQUENCE [LARGE SCALE GENOMIC DNA]</scope>
    <source>
        <strain evidence="2">cv. Niubang</strain>
    </source>
</reference>
<name>A0ACB9DL82_ARCLA</name>
<keyword evidence="2" id="KW-1185">Reference proteome</keyword>
<comment type="caution">
    <text evidence="1">The sequence shown here is derived from an EMBL/GenBank/DDBJ whole genome shotgun (WGS) entry which is preliminary data.</text>
</comment>
<reference evidence="1 2" key="2">
    <citation type="journal article" date="2022" name="Mol. Ecol. Resour.">
        <title>The genomes of chicory, endive, great burdock and yacon provide insights into Asteraceae paleo-polyploidization history and plant inulin production.</title>
        <authorList>
            <person name="Fan W."/>
            <person name="Wang S."/>
            <person name="Wang H."/>
            <person name="Wang A."/>
            <person name="Jiang F."/>
            <person name="Liu H."/>
            <person name="Zhao H."/>
            <person name="Xu D."/>
            <person name="Zhang Y."/>
        </authorList>
    </citation>
    <scope>NUCLEOTIDE SEQUENCE [LARGE SCALE GENOMIC DNA]</scope>
    <source>
        <strain evidence="2">cv. Niubang</strain>
    </source>
</reference>
<dbReference type="EMBL" id="CM042049">
    <property type="protein sequence ID" value="KAI3747057.1"/>
    <property type="molecule type" value="Genomic_DNA"/>
</dbReference>
<accession>A0ACB9DL82</accession>
<dbReference type="Proteomes" id="UP001055879">
    <property type="component" value="Linkage Group LG03"/>
</dbReference>
<proteinExistence type="predicted"/>
<evidence type="ECO:0000313" key="1">
    <source>
        <dbReference type="EMBL" id="KAI3747057.1"/>
    </source>
</evidence>
<evidence type="ECO:0000313" key="2">
    <source>
        <dbReference type="Proteomes" id="UP001055879"/>
    </source>
</evidence>